<evidence type="ECO:0000259" key="5">
    <source>
        <dbReference type="Pfam" id="PF22692"/>
    </source>
</evidence>
<keyword evidence="7" id="KW-1185">Reference proteome</keyword>
<dbReference type="EMBL" id="JACHGK010000018">
    <property type="protein sequence ID" value="MBB6447206.1"/>
    <property type="molecule type" value="Genomic_DNA"/>
</dbReference>
<proteinExistence type="inferred from homology"/>
<feature type="domain" description="Flagellar basal-body/hook protein C-terminal" evidence="4">
    <location>
        <begin position="231"/>
        <end position="274"/>
    </location>
</feature>
<dbReference type="RefSeq" id="WP_184528946.1">
    <property type="nucleotide sequence ID" value="NZ_JACHGK010000018.1"/>
</dbReference>
<dbReference type="NCBIfam" id="TIGR03506">
    <property type="entry name" value="FlgEFG_subfam"/>
    <property type="match status" value="1"/>
</dbReference>
<feature type="domain" description="Flagellar hook protein FlgE/F/G-like D1" evidence="5">
    <location>
        <begin position="104"/>
        <end position="177"/>
    </location>
</feature>
<keyword evidence="2" id="KW-0975">Bacterial flagellum</keyword>
<evidence type="ECO:0000313" key="7">
    <source>
        <dbReference type="Proteomes" id="UP000531594"/>
    </source>
</evidence>
<evidence type="ECO:0000313" key="6">
    <source>
        <dbReference type="EMBL" id="MBB6447206.1"/>
    </source>
</evidence>
<dbReference type="PROSITE" id="PS00588">
    <property type="entry name" value="FLAGELLA_BB_ROD"/>
    <property type="match status" value="1"/>
</dbReference>
<keyword evidence="6" id="KW-0966">Cell projection</keyword>
<dbReference type="InterPro" id="IPR020013">
    <property type="entry name" value="Flagellar_FlgE/F/G"/>
</dbReference>
<dbReference type="InterPro" id="IPR001444">
    <property type="entry name" value="Flag_bb_rod_N"/>
</dbReference>
<dbReference type="Pfam" id="PF00460">
    <property type="entry name" value="Flg_bb_rod"/>
    <property type="match status" value="1"/>
</dbReference>
<dbReference type="PANTHER" id="PTHR30435:SF19">
    <property type="entry name" value="FLAGELLAR BASAL-BODY ROD PROTEIN FLGG"/>
    <property type="match status" value="1"/>
</dbReference>
<comment type="caution">
    <text evidence="6">The sequence shown here is derived from an EMBL/GenBank/DDBJ whole genome shotgun (WGS) entry which is preliminary data.</text>
</comment>
<evidence type="ECO:0000259" key="4">
    <source>
        <dbReference type="Pfam" id="PF06429"/>
    </source>
</evidence>
<keyword evidence="6" id="KW-0969">Cilium</keyword>
<feature type="domain" description="Flagellar basal body rod protein N-terminal" evidence="3">
    <location>
        <begin position="5"/>
        <end position="35"/>
    </location>
</feature>
<keyword evidence="6" id="KW-0282">Flagellum</keyword>
<dbReference type="InterPro" id="IPR037925">
    <property type="entry name" value="FlgE/F/G-like"/>
</dbReference>
<dbReference type="PANTHER" id="PTHR30435">
    <property type="entry name" value="FLAGELLAR PROTEIN"/>
    <property type="match status" value="1"/>
</dbReference>
<dbReference type="Proteomes" id="UP000531594">
    <property type="component" value="Unassembled WGS sequence"/>
</dbReference>
<name>A0A7X0LWL4_9BACI</name>
<evidence type="ECO:0000259" key="3">
    <source>
        <dbReference type="Pfam" id="PF00460"/>
    </source>
</evidence>
<dbReference type="GO" id="GO:0071978">
    <property type="term" value="P:bacterial-type flagellum-dependent swarming motility"/>
    <property type="evidence" value="ECO:0007669"/>
    <property type="project" value="TreeGrafter"/>
</dbReference>
<evidence type="ECO:0000256" key="2">
    <source>
        <dbReference type="RuleBase" id="RU362116"/>
    </source>
</evidence>
<dbReference type="SUPFAM" id="SSF117143">
    <property type="entry name" value="Flagellar hook protein flgE"/>
    <property type="match status" value="1"/>
</dbReference>
<dbReference type="InterPro" id="IPR010930">
    <property type="entry name" value="Flg_bb/hook_C_dom"/>
</dbReference>
<gene>
    <name evidence="6" type="ORF">HNR53_003885</name>
</gene>
<reference evidence="6 7" key="1">
    <citation type="submission" date="2020-08" db="EMBL/GenBank/DDBJ databases">
        <title>Genomic Encyclopedia of Type Strains, Phase IV (KMG-IV): sequencing the most valuable type-strain genomes for metagenomic binning, comparative biology and taxonomic classification.</title>
        <authorList>
            <person name="Goeker M."/>
        </authorList>
    </citation>
    <scope>NUCLEOTIDE SEQUENCE [LARGE SCALE GENOMIC DNA]</scope>
    <source>
        <strain evidence="6 7">DSM 5391</strain>
    </source>
</reference>
<dbReference type="Pfam" id="PF22692">
    <property type="entry name" value="LlgE_F_G_D1"/>
    <property type="match status" value="1"/>
</dbReference>
<comment type="subcellular location">
    <subcellularLocation>
        <location evidence="2">Bacterial flagellum basal body</location>
    </subcellularLocation>
</comment>
<evidence type="ECO:0000256" key="1">
    <source>
        <dbReference type="ARBA" id="ARBA00009677"/>
    </source>
</evidence>
<sequence>MNRIMNTASNTLGQIQKKIDVIGNNIANVNTTGFKKRDAKFTDLLVQQLNNQPNASMEVGRLTPNGIRSGTGAKLAQVQIMMAQGSLKTTDRELDVAFTKEGQYFRVYDAKTEDIMYTRDGTFYLSPLSETEMMLVTGAGNPVLNENNQPIFLQGETKEIQIDKNGHVLVIKADGSVAQNVNLGVTRIDKPQFLEQKGGNLLGFPINADEQSRGAAVTNMNADSPGEIAIQQRALEQSNVDLAKEMTDLMNAQRSYQFQARSMSIADQMMGLINGMR</sequence>
<dbReference type="GO" id="GO:0009425">
    <property type="term" value="C:bacterial-type flagellum basal body"/>
    <property type="evidence" value="ECO:0007669"/>
    <property type="project" value="UniProtKB-SubCell"/>
</dbReference>
<dbReference type="AlphaFoldDB" id="A0A7X0LWL4"/>
<dbReference type="Pfam" id="PF06429">
    <property type="entry name" value="Flg_bbr_C"/>
    <property type="match status" value="1"/>
</dbReference>
<dbReference type="InterPro" id="IPR019776">
    <property type="entry name" value="Flagellar_basal_body_rod_CS"/>
</dbReference>
<protein>
    <submittedName>
        <fullName evidence="6">Flagellar basal-body rod protein FlgG</fullName>
    </submittedName>
</protein>
<dbReference type="InterPro" id="IPR053967">
    <property type="entry name" value="LlgE_F_G-like_D1"/>
</dbReference>
<organism evidence="6 7">
    <name type="scientific">Bacillus benzoevorans</name>
    <dbReference type="NCBI Taxonomy" id="1456"/>
    <lineage>
        <taxon>Bacteria</taxon>
        <taxon>Bacillati</taxon>
        <taxon>Bacillota</taxon>
        <taxon>Bacilli</taxon>
        <taxon>Bacillales</taxon>
        <taxon>Bacillaceae</taxon>
        <taxon>Bacillus</taxon>
    </lineage>
</organism>
<comment type="similarity">
    <text evidence="1 2">Belongs to the flagella basal body rod proteins family.</text>
</comment>
<accession>A0A7X0LWL4</accession>